<keyword evidence="1" id="KW-0547">Nucleotide-binding</keyword>
<dbReference type="InterPro" id="IPR027417">
    <property type="entry name" value="P-loop_NTPase"/>
</dbReference>
<dbReference type="InterPro" id="IPR003439">
    <property type="entry name" value="ABC_transporter-like_ATP-bd"/>
</dbReference>
<feature type="domain" description="ABC transporter" evidence="3">
    <location>
        <begin position="4"/>
        <end position="220"/>
    </location>
</feature>
<sequence length="220" mass="25433">MSKLHVDSLTKSFDEKKILRDIYISCETGKIVRILGRNGTGKSTLLKIIFGTIKGDYQHISVDNKVLQHQWDRKDKIAYLPQYFFLPKGVKIKNLISIFCNKENSEKLAELDIMKPFLDETSRNLSGGEKKIVEALLIIFSGAQFILLDEPFNGLSPKMTNEMQKLIKEQSKEKGIIISDHRYQEVLDISDEIYLLSESYLKPIEDLKELQRYNYLPKSI</sequence>
<dbReference type="SUPFAM" id="SSF52540">
    <property type="entry name" value="P-loop containing nucleoside triphosphate hydrolases"/>
    <property type="match status" value="1"/>
</dbReference>
<dbReference type="PANTHER" id="PTHR43158:SF2">
    <property type="entry name" value="SKFA PEPTIDE EXPORT ATP-BINDING PROTEIN SKFE"/>
    <property type="match status" value="1"/>
</dbReference>
<dbReference type="PANTHER" id="PTHR43158">
    <property type="entry name" value="SKFA PEPTIDE EXPORT ATP-BINDING PROTEIN SKFE"/>
    <property type="match status" value="1"/>
</dbReference>
<dbReference type="OrthoDB" id="9801987at2"/>
<dbReference type="Pfam" id="PF00005">
    <property type="entry name" value="ABC_tran"/>
    <property type="match status" value="1"/>
</dbReference>
<reference evidence="4 5" key="1">
    <citation type="submission" date="2014-12" db="EMBL/GenBank/DDBJ databases">
        <title>Genome sequencing of Chryseobacterium taiwanense TPW19.</title>
        <authorList>
            <person name="Tan P.W."/>
            <person name="Chan K.-G."/>
        </authorList>
    </citation>
    <scope>NUCLEOTIDE SEQUENCE [LARGE SCALE GENOMIC DNA]</scope>
    <source>
        <strain evidence="4 5">TPW19</strain>
    </source>
</reference>
<comment type="caution">
    <text evidence="4">The sequence shown here is derived from an EMBL/GenBank/DDBJ whole genome shotgun (WGS) entry which is preliminary data.</text>
</comment>
<organism evidence="4 5">
    <name type="scientific">Chryseobacterium taiwanense</name>
    <dbReference type="NCBI Taxonomy" id="363331"/>
    <lineage>
        <taxon>Bacteria</taxon>
        <taxon>Pseudomonadati</taxon>
        <taxon>Bacteroidota</taxon>
        <taxon>Flavobacteriia</taxon>
        <taxon>Flavobacteriales</taxon>
        <taxon>Weeksellaceae</taxon>
        <taxon>Chryseobacterium group</taxon>
        <taxon>Chryseobacterium</taxon>
    </lineage>
</organism>
<dbReference type="EMBL" id="JWTA01000005">
    <property type="protein sequence ID" value="KIC63625.1"/>
    <property type="molecule type" value="Genomic_DNA"/>
</dbReference>
<accession>A0A0B4DGR3</accession>
<dbReference type="Proteomes" id="UP000031167">
    <property type="component" value="Unassembled WGS sequence"/>
</dbReference>
<gene>
    <name evidence="4" type="ORF">RM51_08175</name>
</gene>
<dbReference type="InterPro" id="IPR003593">
    <property type="entry name" value="AAA+_ATPase"/>
</dbReference>
<dbReference type="GO" id="GO:0005524">
    <property type="term" value="F:ATP binding"/>
    <property type="evidence" value="ECO:0007669"/>
    <property type="project" value="UniProtKB-KW"/>
</dbReference>
<dbReference type="PROSITE" id="PS50893">
    <property type="entry name" value="ABC_TRANSPORTER_2"/>
    <property type="match status" value="1"/>
</dbReference>
<dbReference type="GO" id="GO:0016887">
    <property type="term" value="F:ATP hydrolysis activity"/>
    <property type="evidence" value="ECO:0007669"/>
    <property type="project" value="InterPro"/>
</dbReference>
<dbReference type="STRING" id="363331.RM51_08175"/>
<evidence type="ECO:0000313" key="4">
    <source>
        <dbReference type="EMBL" id="KIC63625.1"/>
    </source>
</evidence>
<protein>
    <recommendedName>
        <fullName evidence="3">ABC transporter domain-containing protein</fullName>
    </recommendedName>
</protein>
<dbReference type="AlphaFoldDB" id="A0A0B4DGR3"/>
<evidence type="ECO:0000313" key="5">
    <source>
        <dbReference type="Proteomes" id="UP000031167"/>
    </source>
</evidence>
<evidence type="ECO:0000256" key="1">
    <source>
        <dbReference type="ARBA" id="ARBA00022741"/>
    </source>
</evidence>
<name>A0A0B4DGR3_9FLAO</name>
<keyword evidence="2" id="KW-0067">ATP-binding</keyword>
<dbReference type="Gene3D" id="3.40.50.300">
    <property type="entry name" value="P-loop containing nucleotide triphosphate hydrolases"/>
    <property type="match status" value="1"/>
</dbReference>
<dbReference type="RefSeq" id="WP_039367338.1">
    <property type="nucleotide sequence ID" value="NZ_JWTA01000005.1"/>
</dbReference>
<evidence type="ECO:0000256" key="2">
    <source>
        <dbReference type="ARBA" id="ARBA00022840"/>
    </source>
</evidence>
<dbReference type="SMART" id="SM00382">
    <property type="entry name" value="AAA"/>
    <property type="match status" value="1"/>
</dbReference>
<proteinExistence type="predicted"/>
<keyword evidence="5" id="KW-1185">Reference proteome</keyword>
<evidence type="ECO:0000259" key="3">
    <source>
        <dbReference type="PROSITE" id="PS50893"/>
    </source>
</evidence>